<feature type="domain" description="PAS" evidence="10">
    <location>
        <begin position="352"/>
        <end position="390"/>
    </location>
</feature>
<dbReference type="GO" id="GO:0000155">
    <property type="term" value="F:phosphorelay sensor kinase activity"/>
    <property type="evidence" value="ECO:0007669"/>
    <property type="project" value="InterPro"/>
</dbReference>
<feature type="transmembrane region" description="Helical" evidence="8">
    <location>
        <begin position="297"/>
        <end position="317"/>
    </location>
</feature>
<dbReference type="Gene3D" id="3.30.565.10">
    <property type="entry name" value="Histidine kinase-like ATPase, C-terminal domain"/>
    <property type="match status" value="1"/>
</dbReference>
<evidence type="ECO:0000259" key="10">
    <source>
        <dbReference type="PROSITE" id="PS50112"/>
    </source>
</evidence>
<dbReference type="Pfam" id="PF00989">
    <property type="entry name" value="PAS"/>
    <property type="match status" value="1"/>
</dbReference>
<dbReference type="EMBL" id="QWET01000025">
    <property type="protein sequence ID" value="RIH63150.1"/>
    <property type="molecule type" value="Genomic_DNA"/>
</dbReference>
<dbReference type="GO" id="GO:0030295">
    <property type="term" value="F:protein kinase activator activity"/>
    <property type="evidence" value="ECO:0007669"/>
    <property type="project" value="TreeGrafter"/>
</dbReference>
<reference evidence="11 12" key="1">
    <citation type="journal article" date="2015" name="Int. J. Syst. Evol. Microbiol.">
        <title>Mariniphaga sediminis sp. nov., isolated from coastal sediment.</title>
        <authorList>
            <person name="Wang F.Q."/>
            <person name="Shen Q.Y."/>
            <person name="Chen G.J."/>
            <person name="Du Z.J."/>
        </authorList>
    </citation>
    <scope>NUCLEOTIDE SEQUENCE [LARGE SCALE GENOMIC DNA]</scope>
    <source>
        <strain evidence="11 12">SY21</strain>
    </source>
</reference>
<dbReference type="InterPro" id="IPR004358">
    <property type="entry name" value="Sig_transdc_His_kin-like_C"/>
</dbReference>
<dbReference type="CDD" id="cd13704">
    <property type="entry name" value="PBP2_HisK"/>
    <property type="match status" value="1"/>
</dbReference>
<dbReference type="GO" id="GO:0007234">
    <property type="term" value="P:osmosensory signaling via phosphorelay pathway"/>
    <property type="evidence" value="ECO:0007669"/>
    <property type="project" value="TreeGrafter"/>
</dbReference>
<keyword evidence="3" id="KW-0597">Phosphoprotein</keyword>
<keyword evidence="8" id="KW-0812">Transmembrane</keyword>
<dbReference type="EC" id="2.7.13.3" evidence="2"/>
<evidence type="ECO:0000256" key="1">
    <source>
        <dbReference type="ARBA" id="ARBA00000085"/>
    </source>
</evidence>
<dbReference type="InterPro" id="IPR050351">
    <property type="entry name" value="BphY/WalK/GraS-like"/>
</dbReference>
<dbReference type="SUPFAM" id="SSF55874">
    <property type="entry name" value="ATPase domain of HSP90 chaperone/DNA topoisomerase II/histidine kinase"/>
    <property type="match status" value="1"/>
</dbReference>
<dbReference type="InterPro" id="IPR000014">
    <property type="entry name" value="PAS"/>
</dbReference>
<dbReference type="Pfam" id="PF02518">
    <property type="entry name" value="HATPase_c"/>
    <property type="match status" value="1"/>
</dbReference>
<evidence type="ECO:0000256" key="8">
    <source>
        <dbReference type="SAM" id="Phobius"/>
    </source>
</evidence>
<evidence type="ECO:0000256" key="7">
    <source>
        <dbReference type="SAM" id="Coils"/>
    </source>
</evidence>
<dbReference type="CDD" id="cd00130">
    <property type="entry name" value="PAS"/>
    <property type="match status" value="1"/>
</dbReference>
<evidence type="ECO:0000256" key="5">
    <source>
        <dbReference type="ARBA" id="ARBA00022777"/>
    </source>
</evidence>
<dbReference type="Pfam" id="PF00512">
    <property type="entry name" value="HisKA"/>
    <property type="match status" value="1"/>
</dbReference>
<evidence type="ECO:0000313" key="11">
    <source>
        <dbReference type="EMBL" id="RIH63150.1"/>
    </source>
</evidence>
<dbReference type="AlphaFoldDB" id="A0A399CYK6"/>
<proteinExistence type="predicted"/>
<dbReference type="PROSITE" id="PS50112">
    <property type="entry name" value="PAS"/>
    <property type="match status" value="1"/>
</dbReference>
<dbReference type="SMART" id="SM00091">
    <property type="entry name" value="PAS"/>
    <property type="match status" value="1"/>
</dbReference>
<dbReference type="Proteomes" id="UP000266441">
    <property type="component" value="Unassembled WGS sequence"/>
</dbReference>
<dbReference type="InterPro" id="IPR013767">
    <property type="entry name" value="PAS_fold"/>
</dbReference>
<dbReference type="InterPro" id="IPR035965">
    <property type="entry name" value="PAS-like_dom_sf"/>
</dbReference>
<protein>
    <recommendedName>
        <fullName evidence="2">histidine kinase</fullName>
        <ecNumber evidence="2">2.7.13.3</ecNumber>
    </recommendedName>
</protein>
<sequence length="760" mass="87277">MNSFRHIFFKGIRSRVNNKKRYVSTISIKTAISLFACFTGCVWPCSSQKNSLTEPKELFSDTITIGSEPNYPPYCIIDENGNADGFSVELFKAAARAVGMEVKIKVDIWNQIKQDLNDGKIDALPLVGRTPEREEWFDFTMPYLSLHGAIFVRTETSDIQSLSDLEEKEIVVMKGDNAEEFVRRENISDKIYTTNTFEEAFIQLAAGRHDAVITQRITGIELLKKLNIKSVVPLPVQIPSFRQDFCFAVREGNAPLLNRLNEGLSIVITNDTFEEIRNKWFGPESTEKQLSQNLLKAGLFILIPLILILIVFWIVFLRREVSRRTKRLNNEIAERKKTLEILKEQQDLLKSSKEQIRLLLDSTAEGIYGIDLNGCCIFMNQSGLEALGYTDMQQVIGKNMHRLIHHTKNDGSKYEEKACKIYQAFKENRGTHSDDEVLWRADGTSFPVEYFSYPFRKNGKITGSVVTFWDISHRKKAEAELIGLKDELEKQVTQRTNELEEKVQKLDKSQKAMLYMVEDLNSITAELKDGRRKLQLANQELEAFTYSVSHDLRAPLRAINGFSNFLMEDYADQLDDEGKRFINTIRDNATKMDMLISDLLNLSRVSRTNLSLGKIDITETVRSVYHDIVTQKEQETFEFIIHKMPAVECDLNLMKQVWQNLIENAVKYSSKSETKKIEIGTREKKKEITFYIKDWGAGFDEKYKDKLFGVFQRLHPDQEFAGTGVGLAVVQRIIKRHGGKVWAKGEPNRGATFYFSLPKE</sequence>
<dbReference type="InterPro" id="IPR036097">
    <property type="entry name" value="HisK_dim/P_sf"/>
</dbReference>
<evidence type="ECO:0000313" key="12">
    <source>
        <dbReference type="Proteomes" id="UP000266441"/>
    </source>
</evidence>
<accession>A0A399CYK6</accession>
<dbReference type="PROSITE" id="PS50109">
    <property type="entry name" value="HIS_KIN"/>
    <property type="match status" value="1"/>
</dbReference>
<dbReference type="NCBIfam" id="TIGR00229">
    <property type="entry name" value="sensory_box"/>
    <property type="match status" value="1"/>
</dbReference>
<dbReference type="GO" id="GO:0000156">
    <property type="term" value="F:phosphorelay response regulator activity"/>
    <property type="evidence" value="ECO:0007669"/>
    <property type="project" value="TreeGrafter"/>
</dbReference>
<dbReference type="GO" id="GO:0006355">
    <property type="term" value="P:regulation of DNA-templated transcription"/>
    <property type="evidence" value="ECO:0007669"/>
    <property type="project" value="InterPro"/>
</dbReference>
<feature type="coiled-coil region" evidence="7">
    <location>
        <begin position="325"/>
        <end position="362"/>
    </location>
</feature>
<dbReference type="OrthoDB" id="9796457at2"/>
<dbReference type="SMART" id="SM00387">
    <property type="entry name" value="HATPase_c"/>
    <property type="match status" value="1"/>
</dbReference>
<dbReference type="PRINTS" id="PR00344">
    <property type="entry name" value="BCTRLSENSOR"/>
</dbReference>
<keyword evidence="7" id="KW-0175">Coiled coil</keyword>
<keyword evidence="12" id="KW-1185">Reference proteome</keyword>
<evidence type="ECO:0000256" key="2">
    <source>
        <dbReference type="ARBA" id="ARBA00012438"/>
    </source>
</evidence>
<dbReference type="CDD" id="cd00082">
    <property type="entry name" value="HisKA"/>
    <property type="match status" value="1"/>
</dbReference>
<organism evidence="11 12">
    <name type="scientific">Mariniphaga sediminis</name>
    <dbReference type="NCBI Taxonomy" id="1628158"/>
    <lineage>
        <taxon>Bacteria</taxon>
        <taxon>Pseudomonadati</taxon>
        <taxon>Bacteroidota</taxon>
        <taxon>Bacteroidia</taxon>
        <taxon>Marinilabiliales</taxon>
        <taxon>Prolixibacteraceae</taxon>
        <taxon>Mariniphaga</taxon>
    </lineage>
</organism>
<keyword evidence="8" id="KW-1133">Transmembrane helix</keyword>
<dbReference type="Gene3D" id="1.10.287.130">
    <property type="match status" value="1"/>
</dbReference>
<dbReference type="InterPro" id="IPR036890">
    <property type="entry name" value="HATPase_C_sf"/>
</dbReference>
<feature type="coiled-coil region" evidence="7">
    <location>
        <begin position="474"/>
        <end position="540"/>
    </location>
</feature>
<dbReference type="SUPFAM" id="SSF53850">
    <property type="entry name" value="Periplasmic binding protein-like II"/>
    <property type="match status" value="1"/>
</dbReference>
<comment type="catalytic activity">
    <reaction evidence="1">
        <text>ATP + protein L-histidine = ADP + protein N-phospho-L-histidine.</text>
        <dbReference type="EC" id="2.7.13.3"/>
    </reaction>
</comment>
<keyword evidence="6 8" id="KW-0472">Membrane</keyword>
<dbReference type="InterPro" id="IPR001638">
    <property type="entry name" value="Solute-binding_3/MltF_N"/>
</dbReference>
<dbReference type="PANTHER" id="PTHR42878">
    <property type="entry name" value="TWO-COMPONENT HISTIDINE KINASE"/>
    <property type="match status" value="1"/>
</dbReference>
<dbReference type="InterPro" id="IPR005467">
    <property type="entry name" value="His_kinase_dom"/>
</dbReference>
<evidence type="ECO:0000256" key="6">
    <source>
        <dbReference type="ARBA" id="ARBA00023136"/>
    </source>
</evidence>
<dbReference type="RefSeq" id="WP_119351936.1">
    <property type="nucleotide sequence ID" value="NZ_QWET01000025.1"/>
</dbReference>
<dbReference type="InterPro" id="IPR003661">
    <property type="entry name" value="HisK_dim/P_dom"/>
</dbReference>
<dbReference type="GO" id="GO:0016020">
    <property type="term" value="C:membrane"/>
    <property type="evidence" value="ECO:0007669"/>
    <property type="project" value="UniProtKB-SubCell"/>
</dbReference>
<dbReference type="SUPFAM" id="SSF47384">
    <property type="entry name" value="Homodimeric domain of signal transducing histidine kinase"/>
    <property type="match status" value="1"/>
</dbReference>
<dbReference type="PANTHER" id="PTHR42878:SF15">
    <property type="entry name" value="BACTERIOPHYTOCHROME"/>
    <property type="match status" value="1"/>
</dbReference>
<evidence type="ECO:0000256" key="4">
    <source>
        <dbReference type="ARBA" id="ARBA00022679"/>
    </source>
</evidence>
<dbReference type="Gene3D" id="3.40.190.10">
    <property type="entry name" value="Periplasmic binding protein-like II"/>
    <property type="match status" value="2"/>
</dbReference>
<dbReference type="SMART" id="SM00388">
    <property type="entry name" value="HisKA"/>
    <property type="match status" value="1"/>
</dbReference>
<dbReference type="FunFam" id="3.30.565.10:FF:000006">
    <property type="entry name" value="Sensor histidine kinase WalK"/>
    <property type="match status" value="1"/>
</dbReference>
<gene>
    <name evidence="11" type="ORF">D1164_21345</name>
</gene>
<dbReference type="InterPro" id="IPR003594">
    <property type="entry name" value="HATPase_dom"/>
</dbReference>
<name>A0A399CYK6_9BACT</name>
<dbReference type="SUPFAM" id="SSF55785">
    <property type="entry name" value="PYP-like sensor domain (PAS domain)"/>
    <property type="match status" value="1"/>
</dbReference>
<dbReference type="Pfam" id="PF00497">
    <property type="entry name" value="SBP_bac_3"/>
    <property type="match status" value="1"/>
</dbReference>
<comment type="caution">
    <text evidence="11">The sequence shown here is derived from an EMBL/GenBank/DDBJ whole genome shotgun (WGS) entry which is preliminary data.</text>
</comment>
<evidence type="ECO:0000259" key="9">
    <source>
        <dbReference type="PROSITE" id="PS50109"/>
    </source>
</evidence>
<dbReference type="SMART" id="SM00062">
    <property type="entry name" value="PBPb"/>
    <property type="match status" value="1"/>
</dbReference>
<dbReference type="Gene3D" id="3.30.450.20">
    <property type="entry name" value="PAS domain"/>
    <property type="match status" value="1"/>
</dbReference>
<keyword evidence="5" id="KW-0418">Kinase</keyword>
<feature type="domain" description="Histidine kinase" evidence="9">
    <location>
        <begin position="547"/>
        <end position="760"/>
    </location>
</feature>
<keyword evidence="4" id="KW-0808">Transferase</keyword>
<evidence type="ECO:0000256" key="3">
    <source>
        <dbReference type="ARBA" id="ARBA00022553"/>
    </source>
</evidence>